<dbReference type="GO" id="GO:0000155">
    <property type="term" value="F:phosphorelay sensor kinase activity"/>
    <property type="evidence" value="ECO:0007669"/>
    <property type="project" value="InterPro"/>
</dbReference>
<evidence type="ECO:0000313" key="14">
    <source>
        <dbReference type="Proteomes" id="UP000283255"/>
    </source>
</evidence>
<evidence type="ECO:0000259" key="11">
    <source>
        <dbReference type="PROSITE" id="PS50109"/>
    </source>
</evidence>
<keyword evidence="8" id="KW-0902">Two-component regulatory system</keyword>
<evidence type="ECO:0000256" key="6">
    <source>
        <dbReference type="ARBA" id="ARBA00022777"/>
    </source>
</evidence>
<evidence type="ECO:0000259" key="12">
    <source>
        <dbReference type="PROSITE" id="PS50110"/>
    </source>
</evidence>
<dbReference type="Gene3D" id="3.30.450.40">
    <property type="match status" value="2"/>
</dbReference>
<sequence>MKPLVSLKTLSGLIVVMSFLVLFAFSLLSDVAKEHQSDYFRPLHLFNSEAENLKQALQQYHNGYPGKVKAEISQTMKLSGLRKLIIFDLHQTAIYANNSAWLGLKVADLQVQYPDLEQLNLKGARKQLLLNQNDNILQYVRSYQLPMAGNVNQISVYFEYEHLNPEAGFWQLAWLHLEQFWWFICVPPLLLGLGLYWYLLRPFDEVRQALQQDDNQRRKILTEQGVAELQDISQGVNRLVQQQYLDRLQQQQTRQYQQSLHDVLHEAILWVDSSGKITAANAAACELLDYSAETLNSFNLSHLPGLSGQLYEAFQQAQISHVAMTFEDTISHSYQQNSKYIRGTVVHLAAHLHSASQYVICLQETSAQRYLQQAIAQLAKVSWTADALPQLCNRLAQALNMPWVYILQKDPKEQRLFLLAGCEGQYFHGDAELIHSPLYNLFHNGDEILLGPQGKHKFAHDPYIKSVNLQQFIAVPLTDSSGQVTAALCAMSETSGTFSDHINLLRLAARVVEAEIRLKKQAQTIKDKQKTMLDLIDSIPHLISIRDQQHRLNLENEAARGFTAQLENLQQVSHTSQAVLAAAKVKQGETLREIREYQTRQGQQVFHEILCSSYVQSGRHQGMTLEVATDVTELMQAKTALVKKVNTLNGLNAIHRTLVAPSNLSQLYRDICSALGEQLKFSLVLFARFDEHEQLQLLACGGHQQALAEQALMCVDYDKNMPPYHTARRQGKTQVVHDFNNYLNLPASHQLLGLGYKSLLIIPLEDDDGVTDVLCLFSEQAHYFDQDDVEIFTQLGIDISLSTQHHQTVASKQQLEIQLIQTQKMESIGQLTAGIAHDFNNILASVLGFSELSLMKLGDSQPKVTDYLNQVVVAGRRARDLISQMLAFSRPEDLQADEPVCLSLAMGVHEGCHLLSTTLGPDVSLQHQVDAGDDVYAKISATEFHQILMNLVINARDAMEGKGEIQVHLRHLEHLEEIECRSCRQSFAGDYLELIVKDRGQGMEETTIRKIFSPFFTTKEVGKGTGMGLSVIHGLVHNLGGHIRVHSQVGHGSQFHVYFPVQQPEPVAMAAEPSEAVNALFNVPNLSGKHVLLVDDEKGSLQYMEELLTSFQAQVSAYSCSVSAAESFKQQPQAFDLVVTDLMMPKVTGAELIKLIKQYRDDLPVVAVTGHEQTEPGAEPGYREKLAKPFAAESFAKMVSDALEQ</sequence>
<dbReference type="AlphaFoldDB" id="A0A418YDN5"/>
<evidence type="ECO:0000256" key="10">
    <source>
        <dbReference type="SAM" id="Phobius"/>
    </source>
</evidence>
<dbReference type="EMBL" id="QZCH01000015">
    <property type="protein sequence ID" value="RJG42646.1"/>
    <property type="molecule type" value="Genomic_DNA"/>
</dbReference>
<dbReference type="SMART" id="SM00065">
    <property type="entry name" value="GAF"/>
    <property type="match status" value="2"/>
</dbReference>
<dbReference type="InterPro" id="IPR036097">
    <property type="entry name" value="HisK_dim/P_sf"/>
</dbReference>
<reference evidence="13 14" key="2">
    <citation type="submission" date="2019-01" db="EMBL/GenBank/DDBJ databases">
        <title>Motilimonas pumilus sp. nov., isolated from the gut of sea cucumber (Apostichopus japonicus).</title>
        <authorList>
            <person name="Wang F.-Q."/>
            <person name="Ren L.-H."/>
            <person name="Lin Y.-W."/>
            <person name="Sun G.-H."/>
            <person name="Du Z.-J."/>
            <person name="Zhao J.-X."/>
            <person name="Liu X.-J."/>
            <person name="Liu L.-J."/>
        </authorList>
    </citation>
    <scope>NUCLEOTIDE SEQUENCE [LARGE SCALE GENOMIC DNA]</scope>
    <source>
        <strain evidence="13 14">PLHSC7-2</strain>
    </source>
</reference>
<feature type="domain" description="Response regulatory" evidence="12">
    <location>
        <begin position="1090"/>
        <end position="1203"/>
    </location>
</feature>
<proteinExistence type="predicted"/>
<dbReference type="RefSeq" id="WP_119911072.1">
    <property type="nucleotide sequence ID" value="NZ_QZCH01000015.1"/>
</dbReference>
<keyword evidence="3 9" id="KW-0597">Phosphoprotein</keyword>
<dbReference type="SUPFAM" id="SSF55785">
    <property type="entry name" value="PYP-like sensor domain (PAS domain)"/>
    <property type="match status" value="1"/>
</dbReference>
<evidence type="ECO:0000256" key="5">
    <source>
        <dbReference type="ARBA" id="ARBA00022741"/>
    </source>
</evidence>
<dbReference type="GO" id="GO:0005524">
    <property type="term" value="F:ATP binding"/>
    <property type="evidence" value="ECO:0007669"/>
    <property type="project" value="UniProtKB-KW"/>
</dbReference>
<keyword evidence="10" id="KW-1133">Transmembrane helix</keyword>
<evidence type="ECO:0000256" key="2">
    <source>
        <dbReference type="ARBA" id="ARBA00012438"/>
    </source>
</evidence>
<dbReference type="CDD" id="cd00130">
    <property type="entry name" value="PAS"/>
    <property type="match status" value="1"/>
</dbReference>
<dbReference type="InterPro" id="IPR003018">
    <property type="entry name" value="GAF"/>
</dbReference>
<dbReference type="InterPro" id="IPR036890">
    <property type="entry name" value="HATPase_C_sf"/>
</dbReference>
<dbReference type="InterPro" id="IPR029016">
    <property type="entry name" value="GAF-like_dom_sf"/>
</dbReference>
<dbReference type="CDD" id="cd00156">
    <property type="entry name" value="REC"/>
    <property type="match status" value="1"/>
</dbReference>
<keyword evidence="10" id="KW-0472">Membrane</keyword>
<evidence type="ECO:0000256" key="8">
    <source>
        <dbReference type="ARBA" id="ARBA00023012"/>
    </source>
</evidence>
<keyword evidence="6" id="KW-0418">Kinase</keyword>
<dbReference type="SMART" id="SM00388">
    <property type="entry name" value="HisKA"/>
    <property type="match status" value="1"/>
</dbReference>
<keyword evidence="14" id="KW-1185">Reference proteome</keyword>
<dbReference type="PANTHER" id="PTHR43065">
    <property type="entry name" value="SENSOR HISTIDINE KINASE"/>
    <property type="match status" value="1"/>
</dbReference>
<dbReference type="InterPro" id="IPR011006">
    <property type="entry name" value="CheY-like_superfamily"/>
</dbReference>
<gene>
    <name evidence="13" type="ORF">D1Z90_12320</name>
</gene>
<dbReference type="Pfam" id="PF02518">
    <property type="entry name" value="HATPase_c"/>
    <property type="match status" value="1"/>
</dbReference>
<dbReference type="Gene3D" id="3.30.450.20">
    <property type="entry name" value="PAS domain"/>
    <property type="match status" value="1"/>
</dbReference>
<dbReference type="PROSITE" id="PS50110">
    <property type="entry name" value="RESPONSE_REGULATORY"/>
    <property type="match status" value="1"/>
</dbReference>
<dbReference type="OrthoDB" id="9772100at2"/>
<evidence type="ECO:0000256" key="4">
    <source>
        <dbReference type="ARBA" id="ARBA00022679"/>
    </source>
</evidence>
<dbReference type="InterPro" id="IPR000014">
    <property type="entry name" value="PAS"/>
</dbReference>
<dbReference type="SUPFAM" id="SSF55874">
    <property type="entry name" value="ATPase domain of HSP90 chaperone/DNA topoisomerase II/histidine kinase"/>
    <property type="match status" value="1"/>
</dbReference>
<comment type="catalytic activity">
    <reaction evidence="1">
        <text>ATP + protein L-histidine = ADP + protein N-phospho-L-histidine.</text>
        <dbReference type="EC" id="2.7.13.3"/>
    </reaction>
</comment>
<dbReference type="SUPFAM" id="SSF52172">
    <property type="entry name" value="CheY-like"/>
    <property type="match status" value="1"/>
</dbReference>
<keyword evidence="7" id="KW-0067">ATP-binding</keyword>
<evidence type="ECO:0000256" key="1">
    <source>
        <dbReference type="ARBA" id="ARBA00000085"/>
    </source>
</evidence>
<dbReference type="CDD" id="cd00082">
    <property type="entry name" value="HisKA"/>
    <property type="match status" value="1"/>
</dbReference>
<dbReference type="InterPro" id="IPR003661">
    <property type="entry name" value="HisK_dim/P_dom"/>
</dbReference>
<dbReference type="PRINTS" id="PR00344">
    <property type="entry name" value="BCTRLSENSOR"/>
</dbReference>
<feature type="domain" description="Histidine kinase" evidence="11">
    <location>
        <begin position="834"/>
        <end position="1063"/>
    </location>
</feature>
<reference evidence="13 14" key="1">
    <citation type="submission" date="2018-09" db="EMBL/GenBank/DDBJ databases">
        <authorList>
            <person name="Wang F."/>
        </authorList>
    </citation>
    <scope>NUCLEOTIDE SEQUENCE [LARGE SCALE GENOMIC DNA]</scope>
    <source>
        <strain evidence="13 14">PLHSC7-2</strain>
    </source>
</reference>
<dbReference type="Gene3D" id="3.30.565.10">
    <property type="entry name" value="Histidine kinase-like ATPase, C-terminal domain"/>
    <property type="match status" value="1"/>
</dbReference>
<dbReference type="Pfam" id="PF13185">
    <property type="entry name" value="GAF_2"/>
    <property type="match status" value="1"/>
</dbReference>
<dbReference type="SUPFAM" id="SSF55781">
    <property type="entry name" value="GAF domain-like"/>
    <property type="match status" value="2"/>
</dbReference>
<keyword evidence="5" id="KW-0547">Nucleotide-binding</keyword>
<protein>
    <recommendedName>
        <fullName evidence="2">histidine kinase</fullName>
        <ecNumber evidence="2">2.7.13.3</ecNumber>
    </recommendedName>
</protein>
<evidence type="ECO:0000313" key="13">
    <source>
        <dbReference type="EMBL" id="RJG42646.1"/>
    </source>
</evidence>
<dbReference type="Gene3D" id="3.40.50.2300">
    <property type="match status" value="1"/>
</dbReference>
<dbReference type="Pfam" id="PF00512">
    <property type="entry name" value="HisKA"/>
    <property type="match status" value="1"/>
</dbReference>
<feature type="transmembrane region" description="Helical" evidence="10">
    <location>
        <begin position="180"/>
        <end position="199"/>
    </location>
</feature>
<dbReference type="Pfam" id="PF00072">
    <property type="entry name" value="Response_reg"/>
    <property type="match status" value="1"/>
</dbReference>
<dbReference type="SMART" id="SM00448">
    <property type="entry name" value="REC"/>
    <property type="match status" value="1"/>
</dbReference>
<evidence type="ECO:0000256" key="9">
    <source>
        <dbReference type="PROSITE-ProRule" id="PRU00169"/>
    </source>
</evidence>
<comment type="caution">
    <text evidence="13">The sequence shown here is derived from an EMBL/GenBank/DDBJ whole genome shotgun (WGS) entry which is preliminary data.</text>
</comment>
<dbReference type="SUPFAM" id="SSF47384">
    <property type="entry name" value="Homodimeric domain of signal transducing histidine kinase"/>
    <property type="match status" value="1"/>
</dbReference>
<dbReference type="Gene3D" id="1.10.287.130">
    <property type="match status" value="1"/>
</dbReference>
<dbReference type="InterPro" id="IPR005467">
    <property type="entry name" value="His_kinase_dom"/>
</dbReference>
<keyword evidence="4" id="KW-0808">Transferase</keyword>
<accession>A0A418YDN5</accession>
<dbReference type="InterPro" id="IPR001789">
    <property type="entry name" value="Sig_transdc_resp-reg_receiver"/>
</dbReference>
<dbReference type="SMART" id="SM00387">
    <property type="entry name" value="HATPase_c"/>
    <property type="match status" value="1"/>
</dbReference>
<name>A0A418YDN5_9GAMM</name>
<dbReference type="PROSITE" id="PS50109">
    <property type="entry name" value="HIS_KIN"/>
    <property type="match status" value="1"/>
</dbReference>
<dbReference type="PANTHER" id="PTHR43065:SF46">
    <property type="entry name" value="C4-DICARBOXYLATE TRANSPORT SENSOR PROTEIN DCTB"/>
    <property type="match status" value="1"/>
</dbReference>
<organism evidence="13 14">
    <name type="scientific">Motilimonas pumila</name>
    <dbReference type="NCBI Taxonomy" id="2303987"/>
    <lineage>
        <taxon>Bacteria</taxon>
        <taxon>Pseudomonadati</taxon>
        <taxon>Pseudomonadota</taxon>
        <taxon>Gammaproteobacteria</taxon>
        <taxon>Alteromonadales</taxon>
        <taxon>Alteromonadales genera incertae sedis</taxon>
        <taxon>Motilimonas</taxon>
    </lineage>
</organism>
<feature type="modified residue" description="4-aspartylphosphate" evidence="9">
    <location>
        <position position="1141"/>
    </location>
</feature>
<keyword evidence="10" id="KW-0812">Transmembrane</keyword>
<feature type="transmembrane region" description="Helical" evidence="10">
    <location>
        <begin position="12"/>
        <end position="32"/>
    </location>
</feature>
<evidence type="ECO:0000256" key="3">
    <source>
        <dbReference type="ARBA" id="ARBA00022553"/>
    </source>
</evidence>
<dbReference type="InterPro" id="IPR004358">
    <property type="entry name" value="Sig_transdc_His_kin-like_C"/>
</dbReference>
<dbReference type="Proteomes" id="UP000283255">
    <property type="component" value="Unassembled WGS sequence"/>
</dbReference>
<dbReference type="EC" id="2.7.13.3" evidence="2"/>
<dbReference type="InterPro" id="IPR035965">
    <property type="entry name" value="PAS-like_dom_sf"/>
</dbReference>
<dbReference type="InterPro" id="IPR003594">
    <property type="entry name" value="HATPase_dom"/>
</dbReference>
<evidence type="ECO:0000256" key="7">
    <source>
        <dbReference type="ARBA" id="ARBA00022840"/>
    </source>
</evidence>